<reference evidence="2" key="2">
    <citation type="submission" date="2023-06" db="EMBL/GenBank/DDBJ databases">
        <authorList>
            <consortium name="Lawrence Berkeley National Laboratory"/>
            <person name="Haridas S."/>
            <person name="Hensen N."/>
            <person name="Bonometti L."/>
            <person name="Westerberg I."/>
            <person name="Brannstrom I.O."/>
            <person name="Guillou S."/>
            <person name="Cros-Aarteil S."/>
            <person name="Calhoun S."/>
            <person name="Kuo A."/>
            <person name="Mondo S."/>
            <person name="Pangilinan J."/>
            <person name="Riley R."/>
            <person name="Labutti K."/>
            <person name="Andreopoulos B."/>
            <person name="Lipzen A."/>
            <person name="Chen C."/>
            <person name="Yanf M."/>
            <person name="Daum C."/>
            <person name="Ng V."/>
            <person name="Clum A."/>
            <person name="Steindorff A."/>
            <person name="Ohm R."/>
            <person name="Martin F."/>
            <person name="Silar P."/>
            <person name="Natvig D."/>
            <person name="Lalanne C."/>
            <person name="Gautier V."/>
            <person name="Ament-Velasquez S.L."/>
            <person name="Kruys A."/>
            <person name="Hutchinson M.I."/>
            <person name="Powell A.J."/>
            <person name="Barry K."/>
            <person name="Miller A.N."/>
            <person name="Grigoriev I.V."/>
            <person name="Debuchy R."/>
            <person name="Gladieux P."/>
            <person name="Thoren M.H."/>
            <person name="Johannesson H."/>
        </authorList>
    </citation>
    <scope>NUCLEOTIDE SEQUENCE</scope>
    <source>
        <strain evidence="2">CBS 314.62</strain>
    </source>
</reference>
<dbReference type="AlphaFoldDB" id="A0AAE0XLD2"/>
<feature type="transmembrane region" description="Helical" evidence="1">
    <location>
        <begin position="21"/>
        <end position="45"/>
    </location>
</feature>
<organism evidence="2 3">
    <name type="scientific">Podospora appendiculata</name>
    <dbReference type="NCBI Taxonomy" id="314037"/>
    <lineage>
        <taxon>Eukaryota</taxon>
        <taxon>Fungi</taxon>
        <taxon>Dikarya</taxon>
        <taxon>Ascomycota</taxon>
        <taxon>Pezizomycotina</taxon>
        <taxon>Sordariomycetes</taxon>
        <taxon>Sordariomycetidae</taxon>
        <taxon>Sordariales</taxon>
        <taxon>Podosporaceae</taxon>
        <taxon>Podospora</taxon>
    </lineage>
</organism>
<evidence type="ECO:0000256" key="1">
    <source>
        <dbReference type="SAM" id="Phobius"/>
    </source>
</evidence>
<keyword evidence="1" id="KW-0472">Membrane</keyword>
<dbReference type="EMBL" id="JAULSO010000001">
    <property type="protein sequence ID" value="KAK3695537.1"/>
    <property type="molecule type" value="Genomic_DNA"/>
</dbReference>
<keyword evidence="1" id="KW-0812">Transmembrane</keyword>
<dbReference type="Proteomes" id="UP001270362">
    <property type="component" value="Unassembled WGS sequence"/>
</dbReference>
<proteinExistence type="predicted"/>
<evidence type="ECO:0000313" key="2">
    <source>
        <dbReference type="EMBL" id="KAK3695537.1"/>
    </source>
</evidence>
<accession>A0AAE0XLD2</accession>
<feature type="transmembrane region" description="Helical" evidence="1">
    <location>
        <begin position="51"/>
        <end position="72"/>
    </location>
</feature>
<keyword evidence="1" id="KW-1133">Transmembrane helix</keyword>
<evidence type="ECO:0000313" key="3">
    <source>
        <dbReference type="Proteomes" id="UP001270362"/>
    </source>
</evidence>
<keyword evidence="3" id="KW-1185">Reference proteome</keyword>
<sequence>MYVLARIMDQKDILFFFRARSVFVWLVGLVMIQTSAFCMVCLIRPPVPSPITYPVPCCGIVWFCFICHVSGWGMSFTDGSSLHGLDGCVFFARRAMSLRGKSRRHLADWSVLVMLTWIGRSG</sequence>
<comment type="caution">
    <text evidence="2">The sequence shown here is derived from an EMBL/GenBank/DDBJ whole genome shotgun (WGS) entry which is preliminary data.</text>
</comment>
<name>A0AAE0XLD2_9PEZI</name>
<protein>
    <submittedName>
        <fullName evidence="2">Uncharacterized protein</fullName>
    </submittedName>
</protein>
<gene>
    <name evidence="2" type="ORF">B0T22DRAFT_110232</name>
</gene>
<reference evidence="2" key="1">
    <citation type="journal article" date="2023" name="Mol. Phylogenet. Evol.">
        <title>Genome-scale phylogeny and comparative genomics of the fungal order Sordariales.</title>
        <authorList>
            <person name="Hensen N."/>
            <person name="Bonometti L."/>
            <person name="Westerberg I."/>
            <person name="Brannstrom I.O."/>
            <person name="Guillou S."/>
            <person name="Cros-Aarteil S."/>
            <person name="Calhoun S."/>
            <person name="Haridas S."/>
            <person name="Kuo A."/>
            <person name="Mondo S."/>
            <person name="Pangilinan J."/>
            <person name="Riley R."/>
            <person name="LaButti K."/>
            <person name="Andreopoulos B."/>
            <person name="Lipzen A."/>
            <person name="Chen C."/>
            <person name="Yan M."/>
            <person name="Daum C."/>
            <person name="Ng V."/>
            <person name="Clum A."/>
            <person name="Steindorff A."/>
            <person name="Ohm R.A."/>
            <person name="Martin F."/>
            <person name="Silar P."/>
            <person name="Natvig D.O."/>
            <person name="Lalanne C."/>
            <person name="Gautier V."/>
            <person name="Ament-Velasquez S.L."/>
            <person name="Kruys A."/>
            <person name="Hutchinson M.I."/>
            <person name="Powell A.J."/>
            <person name="Barry K."/>
            <person name="Miller A.N."/>
            <person name="Grigoriev I.V."/>
            <person name="Debuchy R."/>
            <person name="Gladieux P."/>
            <person name="Hiltunen Thoren M."/>
            <person name="Johannesson H."/>
        </authorList>
    </citation>
    <scope>NUCLEOTIDE SEQUENCE</scope>
    <source>
        <strain evidence="2">CBS 314.62</strain>
    </source>
</reference>